<dbReference type="InterPro" id="IPR029752">
    <property type="entry name" value="D-isomer_DH_CS1"/>
</dbReference>
<evidence type="ECO:0000256" key="1">
    <source>
        <dbReference type="ARBA" id="ARBA00005854"/>
    </source>
</evidence>
<dbReference type="Pfam" id="PF02826">
    <property type="entry name" value="2-Hacid_dh_C"/>
    <property type="match status" value="1"/>
</dbReference>
<dbReference type="GO" id="GO:0016618">
    <property type="term" value="F:hydroxypyruvate reductase [NAD(P)H] activity"/>
    <property type="evidence" value="ECO:0007669"/>
    <property type="project" value="TreeGrafter"/>
</dbReference>
<accession>A0A1I4M374</accession>
<gene>
    <name evidence="7" type="ORF">SAMN04490355_102945</name>
</gene>
<name>A0A1I4M374_9FIRM</name>
<dbReference type="GO" id="GO:0005829">
    <property type="term" value="C:cytosol"/>
    <property type="evidence" value="ECO:0007669"/>
    <property type="project" value="TreeGrafter"/>
</dbReference>
<dbReference type="PANTHER" id="PTHR10996:SF257">
    <property type="entry name" value="GLYOXYLATE REDUCTASE 1"/>
    <property type="match status" value="1"/>
</dbReference>
<dbReference type="InterPro" id="IPR029753">
    <property type="entry name" value="D-isomer_DH_CS"/>
</dbReference>
<dbReference type="InterPro" id="IPR006139">
    <property type="entry name" value="D-isomer_2_OHA_DH_cat_dom"/>
</dbReference>
<dbReference type="AlphaFoldDB" id="A0A1I4M374"/>
<organism evidence="7 8">
    <name type="scientific">Pelosinus propionicus DSM 13327</name>
    <dbReference type="NCBI Taxonomy" id="1123291"/>
    <lineage>
        <taxon>Bacteria</taxon>
        <taxon>Bacillati</taxon>
        <taxon>Bacillota</taxon>
        <taxon>Negativicutes</taxon>
        <taxon>Selenomonadales</taxon>
        <taxon>Sporomusaceae</taxon>
        <taxon>Pelosinus</taxon>
    </lineage>
</organism>
<evidence type="ECO:0000256" key="4">
    <source>
        <dbReference type="RuleBase" id="RU003719"/>
    </source>
</evidence>
<dbReference type="PROSITE" id="PS00671">
    <property type="entry name" value="D_2_HYDROXYACID_DH_3"/>
    <property type="match status" value="1"/>
</dbReference>
<keyword evidence="2 4" id="KW-0560">Oxidoreductase</keyword>
<evidence type="ECO:0000256" key="2">
    <source>
        <dbReference type="ARBA" id="ARBA00023002"/>
    </source>
</evidence>
<dbReference type="InterPro" id="IPR050223">
    <property type="entry name" value="D-isomer_2-hydroxyacid_DH"/>
</dbReference>
<dbReference type="SUPFAM" id="SSF51735">
    <property type="entry name" value="NAD(P)-binding Rossmann-fold domains"/>
    <property type="match status" value="1"/>
</dbReference>
<dbReference type="STRING" id="1123291.SAMN04490355_102945"/>
<keyword evidence="8" id="KW-1185">Reference proteome</keyword>
<comment type="similarity">
    <text evidence="1 4">Belongs to the D-isomer specific 2-hydroxyacid dehydrogenase family.</text>
</comment>
<feature type="domain" description="D-isomer specific 2-hydroxyacid dehydrogenase catalytic" evidence="5">
    <location>
        <begin position="8"/>
        <end position="318"/>
    </location>
</feature>
<dbReference type="PROSITE" id="PS00065">
    <property type="entry name" value="D_2_HYDROXYACID_DH_1"/>
    <property type="match status" value="1"/>
</dbReference>
<reference evidence="8" key="1">
    <citation type="submission" date="2016-10" db="EMBL/GenBank/DDBJ databases">
        <authorList>
            <person name="Varghese N."/>
            <person name="Submissions S."/>
        </authorList>
    </citation>
    <scope>NUCLEOTIDE SEQUENCE [LARGE SCALE GENOMIC DNA]</scope>
    <source>
        <strain evidence="8">DSM 13327</strain>
    </source>
</reference>
<dbReference type="GO" id="GO:0051287">
    <property type="term" value="F:NAD binding"/>
    <property type="evidence" value="ECO:0007669"/>
    <property type="project" value="InterPro"/>
</dbReference>
<protein>
    <submittedName>
        <fullName evidence="7">Lactate dehydrogenase</fullName>
    </submittedName>
</protein>
<dbReference type="Gene3D" id="3.40.50.720">
    <property type="entry name" value="NAD(P)-binding Rossmann-like Domain"/>
    <property type="match status" value="2"/>
</dbReference>
<dbReference type="OrthoDB" id="9805416at2"/>
<dbReference type="CDD" id="cd05301">
    <property type="entry name" value="GDH"/>
    <property type="match status" value="1"/>
</dbReference>
<dbReference type="GO" id="GO:0030267">
    <property type="term" value="F:glyoxylate reductase (NADPH) activity"/>
    <property type="evidence" value="ECO:0007669"/>
    <property type="project" value="TreeGrafter"/>
</dbReference>
<proteinExistence type="inferred from homology"/>
<dbReference type="EMBL" id="FOTS01000029">
    <property type="protein sequence ID" value="SFL97828.1"/>
    <property type="molecule type" value="Genomic_DNA"/>
</dbReference>
<sequence length="323" mass="34877">MVKPKVYVTRLLLEDSLALLKERCEVEMNPGFKILPKKEFLEKVRDKDAILVSHTPIDAEICEAIKSHCKILATNGVGYNNVDVEAATKCGIWVTNNPEAVKGSTADFTWALILSTARRIVECDQFVRAGRKDWGPLNLLGAQVSEKTIGIIGAGRVGTAVGKRAVGFDVEILYTDVAPSATFEAATNGRYVDMETLLKNADFVTLHVPSLPSTHHLIGREELNMMKPTAILINVARGDVVDEAALLEALRDGTIAGAGLDVFEREPEITPGLAELPNVVLAPHVATATKYTRIKQGEASARNIFAALDGKIPANCLNPEAKG</sequence>
<dbReference type="Proteomes" id="UP000199520">
    <property type="component" value="Unassembled WGS sequence"/>
</dbReference>
<keyword evidence="3" id="KW-0520">NAD</keyword>
<dbReference type="InterPro" id="IPR036291">
    <property type="entry name" value="NAD(P)-bd_dom_sf"/>
</dbReference>
<dbReference type="SUPFAM" id="SSF52283">
    <property type="entry name" value="Formate/glycerate dehydrogenase catalytic domain-like"/>
    <property type="match status" value="1"/>
</dbReference>
<evidence type="ECO:0000313" key="8">
    <source>
        <dbReference type="Proteomes" id="UP000199520"/>
    </source>
</evidence>
<evidence type="ECO:0000259" key="6">
    <source>
        <dbReference type="Pfam" id="PF02826"/>
    </source>
</evidence>
<dbReference type="Pfam" id="PF00389">
    <property type="entry name" value="2-Hacid_dh"/>
    <property type="match status" value="1"/>
</dbReference>
<evidence type="ECO:0000259" key="5">
    <source>
        <dbReference type="Pfam" id="PF00389"/>
    </source>
</evidence>
<evidence type="ECO:0000313" key="7">
    <source>
        <dbReference type="EMBL" id="SFL97828.1"/>
    </source>
</evidence>
<dbReference type="PANTHER" id="PTHR10996">
    <property type="entry name" value="2-HYDROXYACID DEHYDROGENASE-RELATED"/>
    <property type="match status" value="1"/>
</dbReference>
<dbReference type="RefSeq" id="WP_090939180.1">
    <property type="nucleotide sequence ID" value="NZ_FOTS01000029.1"/>
</dbReference>
<dbReference type="InterPro" id="IPR006140">
    <property type="entry name" value="D-isomer_DH_NAD-bd"/>
</dbReference>
<evidence type="ECO:0000256" key="3">
    <source>
        <dbReference type="ARBA" id="ARBA00023027"/>
    </source>
</evidence>
<dbReference type="FunFam" id="3.40.50.720:FF:000203">
    <property type="entry name" value="D-3-phosphoglycerate dehydrogenase (SerA)"/>
    <property type="match status" value="1"/>
</dbReference>
<feature type="domain" description="D-isomer specific 2-hydroxyacid dehydrogenase NAD-binding" evidence="6">
    <location>
        <begin position="111"/>
        <end position="286"/>
    </location>
</feature>
<dbReference type="PROSITE" id="PS00670">
    <property type="entry name" value="D_2_HYDROXYACID_DH_2"/>
    <property type="match status" value="1"/>
</dbReference>